<dbReference type="EMBL" id="JBFPJR010000021">
    <property type="protein sequence ID" value="MEX0428505.1"/>
    <property type="molecule type" value="Genomic_DNA"/>
</dbReference>
<proteinExistence type="predicted"/>
<evidence type="ECO:0000313" key="1">
    <source>
        <dbReference type="EMBL" id="MEX0428505.1"/>
    </source>
</evidence>
<gene>
    <name evidence="1" type="ORF">AB3X52_12815</name>
</gene>
<organism evidence="1 2">
    <name type="scientific">Nocardioides eburneus</name>
    <dbReference type="NCBI Taxonomy" id="3231482"/>
    <lineage>
        <taxon>Bacteria</taxon>
        <taxon>Bacillati</taxon>
        <taxon>Actinomycetota</taxon>
        <taxon>Actinomycetes</taxon>
        <taxon>Propionibacteriales</taxon>
        <taxon>Nocardioidaceae</taxon>
        <taxon>Nocardioides</taxon>
    </lineage>
</organism>
<evidence type="ECO:0000313" key="2">
    <source>
        <dbReference type="Proteomes" id="UP001556631"/>
    </source>
</evidence>
<accession>A0ABV3T150</accession>
<reference evidence="1 2" key="1">
    <citation type="submission" date="2024-07" db="EMBL/GenBank/DDBJ databases">
        <authorList>
            <person name="Lee S."/>
            <person name="Kang M."/>
        </authorList>
    </citation>
    <scope>NUCLEOTIDE SEQUENCE [LARGE SCALE GENOMIC DNA]</scope>
    <source>
        <strain evidence="1 2">DS6</strain>
    </source>
</reference>
<name>A0ABV3T150_9ACTN</name>
<dbReference type="Proteomes" id="UP001556631">
    <property type="component" value="Unassembled WGS sequence"/>
</dbReference>
<sequence>MAEMSRERLYAIVRAAYEERDPMPDDLVARMQQAVAAAEAEEGLALELELMTLVERSTDLAGARGGASYTLRFAYDDVDLLLRVAADGEHSRVDGWVVPPEPMTVRAVWTVEGAGTSATAVSDTGRFELTDLPLGLVRLRLEPQDGSRAPFATPTFEI</sequence>
<keyword evidence="2" id="KW-1185">Reference proteome</keyword>
<protein>
    <recommendedName>
        <fullName evidence="3">Carboxypeptidase regulatory-like domain-containing protein</fullName>
    </recommendedName>
</protein>
<dbReference type="RefSeq" id="WP_367994476.1">
    <property type="nucleotide sequence ID" value="NZ_JBFPJR010000021.1"/>
</dbReference>
<comment type="caution">
    <text evidence="1">The sequence shown here is derived from an EMBL/GenBank/DDBJ whole genome shotgun (WGS) entry which is preliminary data.</text>
</comment>
<evidence type="ECO:0008006" key="3">
    <source>
        <dbReference type="Google" id="ProtNLM"/>
    </source>
</evidence>